<dbReference type="EMBL" id="JAUEII010000068">
    <property type="protein sequence ID" value="MDN0051090.1"/>
    <property type="molecule type" value="Genomic_DNA"/>
</dbReference>
<keyword evidence="1" id="KW-0472">Membrane</keyword>
<protein>
    <submittedName>
        <fullName evidence="2">Uncharacterized protein</fullName>
    </submittedName>
</protein>
<gene>
    <name evidence="2" type="ORF">QVO10_17240</name>
</gene>
<evidence type="ECO:0000313" key="2">
    <source>
        <dbReference type="EMBL" id="MDN0051090.1"/>
    </source>
</evidence>
<reference evidence="2" key="2">
    <citation type="submission" date="2024-05" db="EMBL/GenBank/DDBJ databases">
        <title>Identification and characterization of horizontal gene transfer across gut microbiota members of farm animals based on homology search.</title>
        <authorList>
            <person name="Schwarzerova J."/>
            <person name="Nykrynova M."/>
            <person name="Jureckova K."/>
            <person name="Cejkova D."/>
            <person name="Rychlik I."/>
        </authorList>
    </citation>
    <scope>NUCLEOTIDE SEQUENCE</scope>
    <source>
        <strain evidence="2">84_SSukc20</strain>
    </source>
</reference>
<name>A0ABT7XAI6_9BACE</name>
<feature type="transmembrane region" description="Helical" evidence="1">
    <location>
        <begin position="21"/>
        <end position="39"/>
    </location>
</feature>
<keyword evidence="3" id="KW-1185">Reference proteome</keyword>
<feature type="transmembrane region" description="Helical" evidence="1">
    <location>
        <begin position="51"/>
        <end position="72"/>
    </location>
</feature>
<feature type="transmembrane region" description="Helical" evidence="1">
    <location>
        <begin position="137"/>
        <end position="166"/>
    </location>
</feature>
<reference evidence="2" key="1">
    <citation type="submission" date="2023-06" db="EMBL/GenBank/DDBJ databases">
        <authorList>
            <person name="Zeman M."/>
            <person name="Kubasova T."/>
            <person name="Jahodarova E."/>
            <person name="Nykrynova M."/>
            <person name="Rychlik I."/>
        </authorList>
    </citation>
    <scope>NUCLEOTIDE SEQUENCE</scope>
    <source>
        <strain evidence="2">84_SSukc20</strain>
    </source>
</reference>
<accession>A0ABT7XAI6</accession>
<dbReference type="Proteomes" id="UP001167871">
    <property type="component" value="Unassembled WGS sequence"/>
</dbReference>
<dbReference type="RefSeq" id="WP_301935201.1">
    <property type="nucleotide sequence ID" value="NZ_JAUEII010000068.1"/>
</dbReference>
<keyword evidence="1" id="KW-0812">Transmembrane</keyword>
<proteinExistence type="predicted"/>
<evidence type="ECO:0000313" key="3">
    <source>
        <dbReference type="Proteomes" id="UP001167871"/>
    </source>
</evidence>
<evidence type="ECO:0000256" key="1">
    <source>
        <dbReference type="SAM" id="Phobius"/>
    </source>
</evidence>
<sequence>MAANFQKIIDRISEAFSFFDFSFLISGSATFAICCYTLNRLGMDVSSDSSFLNVCVSIVGIYIAGLISFALGKKIRVWMVDKDGKHFEEIFNETVKFINDSKAGNDKQNLKLQYAQMWACLRDNQEAKESMTFLNRLWVMQAVFEGLMFSSVIAIVSGVILGIVISWNMCDVWYMIIGGLIAAIACYWEGKRYAETQIKEVIITYYQLKSKILWYGRQ</sequence>
<comment type="caution">
    <text evidence="2">The sequence shown here is derived from an EMBL/GenBank/DDBJ whole genome shotgun (WGS) entry which is preliminary data.</text>
</comment>
<keyword evidence="1" id="KW-1133">Transmembrane helix</keyword>
<feature type="transmembrane region" description="Helical" evidence="1">
    <location>
        <begin position="172"/>
        <end position="190"/>
    </location>
</feature>
<organism evidence="2 3">
    <name type="scientific">Bacteroides gallinaceum</name>
    <dbReference type="NCBI Taxonomy" id="1462571"/>
    <lineage>
        <taxon>Bacteria</taxon>
        <taxon>Pseudomonadati</taxon>
        <taxon>Bacteroidota</taxon>
        <taxon>Bacteroidia</taxon>
        <taxon>Bacteroidales</taxon>
        <taxon>Bacteroidaceae</taxon>
        <taxon>Bacteroides</taxon>
    </lineage>
</organism>